<dbReference type="EMBL" id="BMDO01000001">
    <property type="protein sequence ID" value="GGI48823.1"/>
    <property type="molecule type" value="Genomic_DNA"/>
</dbReference>
<protein>
    <submittedName>
        <fullName evidence="1">Uncharacterized protein</fullName>
    </submittedName>
</protein>
<evidence type="ECO:0000313" key="2">
    <source>
        <dbReference type="Proteomes" id="UP000662074"/>
    </source>
</evidence>
<proteinExistence type="predicted"/>
<evidence type="ECO:0000313" key="1">
    <source>
        <dbReference type="EMBL" id="GGI48823.1"/>
    </source>
</evidence>
<reference evidence="1" key="1">
    <citation type="journal article" date="2014" name="Int. J. Syst. Evol. Microbiol.">
        <title>Complete genome sequence of Corynebacterium casei LMG S-19264T (=DSM 44701T), isolated from a smear-ripened cheese.</title>
        <authorList>
            <consortium name="US DOE Joint Genome Institute (JGI-PGF)"/>
            <person name="Walter F."/>
            <person name="Albersmeier A."/>
            <person name="Kalinowski J."/>
            <person name="Ruckert C."/>
        </authorList>
    </citation>
    <scope>NUCLEOTIDE SEQUENCE</scope>
    <source>
        <strain evidence="1">CCM 8711</strain>
    </source>
</reference>
<dbReference type="Pfam" id="PF14100">
    <property type="entry name" value="DUF6807"/>
    <property type="match status" value="1"/>
</dbReference>
<accession>A0A917J4Y8</accession>
<sequence length="99" mass="11291">MNYQFRLTLGLAITLIIFALNAKAQQRVQVLKVVDQNKIDIFIGDQLFTSFLYPDSLEKPVLYPLMTANGTMVTRGFPLQPQPGCPTDHPHHIGLWFNY</sequence>
<reference evidence="1" key="2">
    <citation type="submission" date="2020-09" db="EMBL/GenBank/DDBJ databases">
        <authorList>
            <person name="Sun Q."/>
            <person name="Sedlacek I."/>
        </authorList>
    </citation>
    <scope>NUCLEOTIDE SEQUENCE</scope>
    <source>
        <strain evidence="1">CCM 8711</strain>
    </source>
</reference>
<keyword evidence="2" id="KW-1185">Reference proteome</keyword>
<dbReference type="AlphaFoldDB" id="A0A917J4Y8"/>
<dbReference type="Proteomes" id="UP000662074">
    <property type="component" value="Unassembled WGS sequence"/>
</dbReference>
<organism evidence="1 2">
    <name type="scientific">Mucilaginibacter galii</name>
    <dbReference type="NCBI Taxonomy" id="2005073"/>
    <lineage>
        <taxon>Bacteria</taxon>
        <taxon>Pseudomonadati</taxon>
        <taxon>Bacteroidota</taxon>
        <taxon>Sphingobacteriia</taxon>
        <taxon>Sphingobacteriales</taxon>
        <taxon>Sphingobacteriaceae</taxon>
        <taxon>Mucilaginibacter</taxon>
    </lineage>
</organism>
<comment type="caution">
    <text evidence="1">The sequence shown here is derived from an EMBL/GenBank/DDBJ whole genome shotgun (WGS) entry which is preliminary data.</text>
</comment>
<name>A0A917J4Y8_9SPHI</name>
<gene>
    <name evidence="1" type="ORF">GCM10011425_00350</name>
</gene>
<dbReference type="InterPro" id="IPR029475">
    <property type="entry name" value="DUF6807"/>
</dbReference>